<reference evidence="1" key="1">
    <citation type="submission" date="2020-08" db="EMBL/GenBank/DDBJ databases">
        <title>Genome sequencing and assembly of the red palm weevil Rhynchophorus ferrugineus.</title>
        <authorList>
            <person name="Dias G.B."/>
            <person name="Bergman C.M."/>
            <person name="Manee M."/>
        </authorList>
    </citation>
    <scope>NUCLEOTIDE SEQUENCE</scope>
    <source>
        <strain evidence="1">AA-2017</strain>
        <tissue evidence="1">Whole larva</tissue>
    </source>
</reference>
<name>A0A834IPC3_RHYFE</name>
<evidence type="ECO:0000313" key="1">
    <source>
        <dbReference type="EMBL" id="KAF7281318.1"/>
    </source>
</evidence>
<comment type="caution">
    <text evidence="1">The sequence shown here is derived from an EMBL/GenBank/DDBJ whole genome shotgun (WGS) entry which is preliminary data.</text>
</comment>
<protein>
    <submittedName>
        <fullName evidence="1">Uncharacterized protein</fullName>
    </submittedName>
</protein>
<keyword evidence="2" id="KW-1185">Reference proteome</keyword>
<dbReference type="Proteomes" id="UP000625711">
    <property type="component" value="Unassembled WGS sequence"/>
</dbReference>
<organism evidence="1 2">
    <name type="scientific">Rhynchophorus ferrugineus</name>
    <name type="common">Red palm weevil</name>
    <name type="synonym">Curculio ferrugineus</name>
    <dbReference type="NCBI Taxonomy" id="354439"/>
    <lineage>
        <taxon>Eukaryota</taxon>
        <taxon>Metazoa</taxon>
        <taxon>Ecdysozoa</taxon>
        <taxon>Arthropoda</taxon>
        <taxon>Hexapoda</taxon>
        <taxon>Insecta</taxon>
        <taxon>Pterygota</taxon>
        <taxon>Neoptera</taxon>
        <taxon>Endopterygota</taxon>
        <taxon>Coleoptera</taxon>
        <taxon>Polyphaga</taxon>
        <taxon>Cucujiformia</taxon>
        <taxon>Curculionidae</taxon>
        <taxon>Dryophthorinae</taxon>
        <taxon>Rhynchophorus</taxon>
    </lineage>
</organism>
<dbReference type="EMBL" id="JAACXV010000244">
    <property type="protein sequence ID" value="KAF7281318.1"/>
    <property type="molecule type" value="Genomic_DNA"/>
</dbReference>
<accession>A0A834IPC3</accession>
<dbReference type="AlphaFoldDB" id="A0A834IPC3"/>
<proteinExistence type="predicted"/>
<evidence type="ECO:0000313" key="2">
    <source>
        <dbReference type="Proteomes" id="UP000625711"/>
    </source>
</evidence>
<gene>
    <name evidence="1" type="ORF">GWI33_004809</name>
</gene>
<sequence>METMTIASESVWFRTWRGDEIPEVAGKPMDRHTTVFFSVGQRVEAALFGADTSDDQVKSIFRAAAEASPSDILKLYNAAGQLLNITADLPSNTKDTPYSLQ</sequence>
<feature type="non-terminal residue" evidence="1">
    <location>
        <position position="1"/>
    </location>
</feature>
<dbReference type="OrthoDB" id="6754907at2759"/>